<proteinExistence type="predicted"/>
<evidence type="ECO:0000313" key="3">
    <source>
        <dbReference type="Proteomes" id="UP000529946"/>
    </source>
</evidence>
<accession>A0A7W6NQ90</accession>
<dbReference type="RefSeq" id="WP_183204097.1">
    <property type="nucleotide sequence ID" value="NZ_BAAAER010000001.1"/>
</dbReference>
<evidence type="ECO:0000256" key="1">
    <source>
        <dbReference type="SAM" id="Phobius"/>
    </source>
</evidence>
<feature type="transmembrane region" description="Helical" evidence="1">
    <location>
        <begin position="57"/>
        <end position="78"/>
    </location>
</feature>
<keyword evidence="1" id="KW-1133">Transmembrane helix</keyword>
<keyword evidence="3" id="KW-1185">Reference proteome</keyword>
<reference evidence="2 3" key="1">
    <citation type="submission" date="2020-08" db="EMBL/GenBank/DDBJ databases">
        <title>Genomic Encyclopedia of Type Strains, Phase IV (KMG-IV): sequencing the most valuable type-strain genomes for metagenomic binning, comparative biology and taxonomic classification.</title>
        <authorList>
            <person name="Goeker M."/>
        </authorList>
    </citation>
    <scope>NUCLEOTIDE SEQUENCE [LARGE SCALE GENOMIC DNA]</scope>
    <source>
        <strain evidence="2 3">DSM 23960</strain>
    </source>
</reference>
<comment type="caution">
    <text evidence="2">The sequence shown here is derived from an EMBL/GenBank/DDBJ whole genome shotgun (WGS) entry which is preliminary data.</text>
</comment>
<dbReference type="EMBL" id="JACIDM010000002">
    <property type="protein sequence ID" value="MBB4082952.1"/>
    <property type="molecule type" value="Genomic_DNA"/>
</dbReference>
<sequence>MTGAPDRSNGRSVLRGLLFVAGLVLAVLNAVMLFIFATLNSQPAHSVTGPATGSGAAPFYVALAVLVVLAVVSVVAWFRGRRTLAATLAAVQFIPILLILLWIASQTL</sequence>
<gene>
    <name evidence="2" type="ORF">GGR12_001818</name>
</gene>
<evidence type="ECO:0000313" key="2">
    <source>
        <dbReference type="EMBL" id="MBB4082952.1"/>
    </source>
</evidence>
<dbReference type="AlphaFoldDB" id="A0A7W6NQ90"/>
<protein>
    <submittedName>
        <fullName evidence="2">Fatty acid desaturase</fullName>
    </submittedName>
</protein>
<feature type="transmembrane region" description="Helical" evidence="1">
    <location>
        <begin position="85"/>
        <end position="104"/>
    </location>
</feature>
<name>A0A7W6NQ90_9CAUL</name>
<organism evidence="2 3">
    <name type="scientific">Brevundimonas lenta</name>
    <dbReference type="NCBI Taxonomy" id="424796"/>
    <lineage>
        <taxon>Bacteria</taxon>
        <taxon>Pseudomonadati</taxon>
        <taxon>Pseudomonadota</taxon>
        <taxon>Alphaproteobacteria</taxon>
        <taxon>Caulobacterales</taxon>
        <taxon>Caulobacteraceae</taxon>
        <taxon>Brevundimonas</taxon>
    </lineage>
</organism>
<keyword evidence="1" id="KW-0812">Transmembrane</keyword>
<keyword evidence="1" id="KW-0472">Membrane</keyword>
<feature type="transmembrane region" description="Helical" evidence="1">
    <location>
        <begin position="12"/>
        <end position="37"/>
    </location>
</feature>
<dbReference type="Proteomes" id="UP000529946">
    <property type="component" value="Unassembled WGS sequence"/>
</dbReference>